<accession>A0A137NPB7</accession>
<dbReference type="GO" id="GO:0010181">
    <property type="term" value="F:FMN binding"/>
    <property type="evidence" value="ECO:0007669"/>
    <property type="project" value="InterPro"/>
</dbReference>
<dbReference type="AlphaFoldDB" id="A0A137NPB7"/>
<dbReference type="InterPro" id="IPR044152">
    <property type="entry name" value="YqjM-like"/>
</dbReference>
<evidence type="ECO:0000256" key="1">
    <source>
        <dbReference type="ARBA" id="ARBA00001917"/>
    </source>
</evidence>
<dbReference type="OMA" id="WPAQYQR"/>
<keyword evidence="4" id="KW-0521">NADP</keyword>
<dbReference type="GO" id="GO:0003959">
    <property type="term" value="F:NADPH dehydrogenase activity"/>
    <property type="evidence" value="ECO:0007669"/>
    <property type="project" value="InterPro"/>
</dbReference>
<evidence type="ECO:0000256" key="3">
    <source>
        <dbReference type="ARBA" id="ARBA00022643"/>
    </source>
</evidence>
<dbReference type="InterPro" id="IPR001155">
    <property type="entry name" value="OxRdtase_FMN_N"/>
</dbReference>
<keyword evidence="3" id="KW-0288">FMN</keyword>
<dbReference type="OrthoDB" id="72788at2759"/>
<comment type="cofactor">
    <cofactor evidence="1">
        <name>FMN</name>
        <dbReference type="ChEBI" id="CHEBI:58210"/>
    </cofactor>
</comment>
<dbReference type="InterPro" id="IPR013785">
    <property type="entry name" value="Aldolase_TIM"/>
</dbReference>
<name>A0A137NPB7_CONC2</name>
<dbReference type="EMBL" id="KQ965396">
    <property type="protein sequence ID" value="KXN64590.1"/>
    <property type="molecule type" value="Genomic_DNA"/>
</dbReference>
<organism evidence="7 8">
    <name type="scientific">Conidiobolus coronatus (strain ATCC 28846 / CBS 209.66 / NRRL 28638)</name>
    <name type="common">Delacroixia coronata</name>
    <dbReference type="NCBI Taxonomy" id="796925"/>
    <lineage>
        <taxon>Eukaryota</taxon>
        <taxon>Fungi</taxon>
        <taxon>Fungi incertae sedis</taxon>
        <taxon>Zoopagomycota</taxon>
        <taxon>Entomophthoromycotina</taxon>
        <taxon>Entomophthoromycetes</taxon>
        <taxon>Entomophthorales</taxon>
        <taxon>Ancylistaceae</taxon>
        <taxon>Conidiobolus</taxon>
    </lineage>
</organism>
<dbReference type="PANTHER" id="PTHR43303">
    <property type="entry name" value="NADPH DEHYDROGENASE C23G7.10C-RELATED"/>
    <property type="match status" value="1"/>
</dbReference>
<evidence type="ECO:0000313" key="7">
    <source>
        <dbReference type="EMBL" id="KXN64590.1"/>
    </source>
</evidence>
<keyword evidence="5" id="KW-0560">Oxidoreductase</keyword>
<evidence type="ECO:0000256" key="2">
    <source>
        <dbReference type="ARBA" id="ARBA00022630"/>
    </source>
</evidence>
<evidence type="ECO:0000259" key="6">
    <source>
        <dbReference type="Pfam" id="PF00724"/>
    </source>
</evidence>
<dbReference type="PANTHER" id="PTHR43303:SF4">
    <property type="entry name" value="NADPH DEHYDROGENASE C23G7.10C-RELATED"/>
    <property type="match status" value="1"/>
</dbReference>
<dbReference type="Gene3D" id="3.20.20.70">
    <property type="entry name" value="Aldolase class I"/>
    <property type="match status" value="1"/>
</dbReference>
<dbReference type="CDD" id="cd02932">
    <property type="entry name" value="OYE_YqiM_FMN"/>
    <property type="match status" value="1"/>
</dbReference>
<dbReference type="GO" id="GO:0050661">
    <property type="term" value="F:NADP binding"/>
    <property type="evidence" value="ECO:0007669"/>
    <property type="project" value="InterPro"/>
</dbReference>
<dbReference type="Pfam" id="PF00724">
    <property type="entry name" value="Oxidored_FMN"/>
    <property type="match status" value="1"/>
</dbReference>
<feature type="domain" description="NADH:flavin oxidoreductase/NADH oxidase N-terminal" evidence="6">
    <location>
        <begin position="33"/>
        <end position="375"/>
    </location>
</feature>
<evidence type="ECO:0000313" key="8">
    <source>
        <dbReference type="Proteomes" id="UP000070444"/>
    </source>
</evidence>
<reference evidence="7 8" key="1">
    <citation type="journal article" date="2015" name="Genome Biol. Evol.">
        <title>Phylogenomic analyses indicate that early fungi evolved digesting cell walls of algal ancestors of land plants.</title>
        <authorList>
            <person name="Chang Y."/>
            <person name="Wang S."/>
            <person name="Sekimoto S."/>
            <person name="Aerts A.L."/>
            <person name="Choi C."/>
            <person name="Clum A."/>
            <person name="LaButti K.M."/>
            <person name="Lindquist E.A."/>
            <person name="Yee Ngan C."/>
            <person name="Ohm R.A."/>
            <person name="Salamov A.A."/>
            <person name="Grigoriev I.V."/>
            <person name="Spatafora J.W."/>
            <person name="Berbee M.L."/>
        </authorList>
    </citation>
    <scope>NUCLEOTIDE SEQUENCE [LARGE SCALE GENOMIC DNA]</scope>
    <source>
        <strain evidence="7 8">NRRL 28638</strain>
    </source>
</reference>
<dbReference type="SUPFAM" id="SSF51395">
    <property type="entry name" value="FMN-linked oxidoreductases"/>
    <property type="match status" value="1"/>
</dbReference>
<proteinExistence type="predicted"/>
<keyword evidence="2" id="KW-0285">Flavoprotein</keyword>
<evidence type="ECO:0000256" key="5">
    <source>
        <dbReference type="ARBA" id="ARBA00023002"/>
    </source>
</evidence>
<dbReference type="STRING" id="796925.A0A137NPB7"/>
<gene>
    <name evidence="7" type="ORF">CONCODRAFT_14254</name>
</gene>
<protein>
    <submittedName>
        <fullName evidence="7">NADH:flavin oxidoreductase/NADH oxidase</fullName>
    </submittedName>
</protein>
<dbReference type="Proteomes" id="UP000070444">
    <property type="component" value="Unassembled WGS sequence"/>
</dbReference>
<keyword evidence="8" id="KW-1185">Reference proteome</keyword>
<evidence type="ECO:0000256" key="4">
    <source>
        <dbReference type="ARBA" id="ARBA00022857"/>
    </source>
</evidence>
<sequence>MVHNPAQYYHPINGDIGKAILKKDQKIEQVPKLLQTITIKSVTLANRVGVSPMCMYSSEDGYLTDFHLAHYGQFAINGAGLIIVEATAVQPNGRITPYCAGIYHEEHIEGHKRVVDLVHNLGGKIGIQIAHAGRKASRNLPYFGKSRSYVGVEGGGWNNVVGPSDEIWDTEGFVKPHSLTKEEIKNVIESFKVATKRAIASGYDVLEIHGAHGYLIHSFLSPISNHRTDEYGGSFENRTRFLLELIDVVTQVWPKEKPLFVRLSSTDWVDKEETWDIDQTVKLAQLLKAKGVDLVDASSGGNSPLQKVQVGPRYQVPFSHRIREEAGVLAGAVGLITSPTDANAILEEGKADIVFIATEFLKDPSFVKRAGIELNQEVQWIKQYHYTQHHRE</sequence>